<dbReference type="PATRIC" id="fig|1171373.8.peg.344"/>
<dbReference type="PANTHER" id="PTHR43433:SF5">
    <property type="entry name" value="AB HYDROLASE-1 DOMAIN-CONTAINING PROTEIN"/>
    <property type="match status" value="1"/>
</dbReference>
<evidence type="ECO:0000313" key="3">
    <source>
        <dbReference type="Proteomes" id="UP000000214"/>
    </source>
</evidence>
<proteinExistence type="predicted"/>
<dbReference type="InterPro" id="IPR029058">
    <property type="entry name" value="AB_hydrolase_fold"/>
</dbReference>
<accession>K7SFY1</accession>
<dbReference type="Proteomes" id="UP000000214">
    <property type="component" value="Chromosome"/>
</dbReference>
<dbReference type="InterPro" id="IPR050471">
    <property type="entry name" value="AB_hydrolase"/>
</dbReference>
<dbReference type="HOGENOM" id="CLU_020336_49_0_11"/>
<dbReference type="STRING" id="1171373.PACID_03420"/>
<evidence type="ECO:0000259" key="1">
    <source>
        <dbReference type="Pfam" id="PF12697"/>
    </source>
</evidence>
<dbReference type="Gene3D" id="3.40.50.1820">
    <property type="entry name" value="alpha/beta hydrolase"/>
    <property type="match status" value="1"/>
</dbReference>
<evidence type="ECO:0000313" key="2">
    <source>
        <dbReference type="EMBL" id="AFV88190.1"/>
    </source>
</evidence>
<dbReference type="GO" id="GO:0016787">
    <property type="term" value="F:hydrolase activity"/>
    <property type="evidence" value="ECO:0007669"/>
    <property type="project" value="UniProtKB-KW"/>
</dbReference>
<gene>
    <name evidence="2" type="ordered locus">PACID_03420</name>
</gene>
<reference evidence="2 3" key="1">
    <citation type="journal article" date="2012" name="BMC Genomics">
        <title>The genome sequence of Propionibacterium acidipropionici provides insights into its biotechnological and industrial potential.</title>
        <authorList>
            <person name="Parizzi L.P."/>
            <person name="Grassi M.C."/>
            <person name="Llerena L.A."/>
            <person name="Carazzolle M.F."/>
            <person name="Queiroz V.L."/>
            <person name="Lunardi I."/>
            <person name="Zeidler A.F."/>
            <person name="Teixeira P.J."/>
            <person name="Mieczkowski P."/>
            <person name="Rincones J."/>
            <person name="Pereira G.A."/>
        </authorList>
    </citation>
    <scope>NUCLEOTIDE SEQUENCE [LARGE SCALE GENOMIC DNA]</scope>
    <source>
        <strain evidence="3">ATCC 4875 / DSM 20272 / JCM 6432 / NBRC 12425 / NCIMB 8070</strain>
    </source>
</reference>
<keyword evidence="2" id="KW-0378">Hydrolase</keyword>
<dbReference type="Pfam" id="PF12697">
    <property type="entry name" value="Abhydrolase_6"/>
    <property type="match status" value="1"/>
</dbReference>
<organism evidence="2 3">
    <name type="scientific">Acidipropionibacterium acidipropionici (strain ATCC 4875 / DSM 20272 / JCM 6432 / NBRC 12425 / NCIMB 8070 / 4)</name>
    <name type="common">Propionibacterium acidipropionici</name>
    <dbReference type="NCBI Taxonomy" id="1171373"/>
    <lineage>
        <taxon>Bacteria</taxon>
        <taxon>Bacillati</taxon>
        <taxon>Actinomycetota</taxon>
        <taxon>Actinomycetes</taxon>
        <taxon>Propionibacteriales</taxon>
        <taxon>Propionibacteriaceae</taxon>
        <taxon>Acidipropionibacterium</taxon>
    </lineage>
</organism>
<dbReference type="eggNOG" id="COG1073">
    <property type="taxonomic scope" value="Bacteria"/>
</dbReference>
<dbReference type="EMBL" id="CP003493">
    <property type="protein sequence ID" value="AFV88190.1"/>
    <property type="molecule type" value="Genomic_DNA"/>
</dbReference>
<dbReference type="PANTHER" id="PTHR43433">
    <property type="entry name" value="HYDROLASE, ALPHA/BETA FOLD FAMILY PROTEIN"/>
    <property type="match status" value="1"/>
</dbReference>
<dbReference type="InterPro" id="IPR000073">
    <property type="entry name" value="AB_hydrolase_1"/>
</dbReference>
<sequence>MTRTMALPDGRTMAWEEFGAADGRPVLFLHGTPGGRLSAAKYESFALARSLRLVAPDRPGYGLSTARPGMTLSDYAEDLLDLCWWRGWGPVPVVAGSAGAAYALALGAAASEMVTGVSIFSGIAPMTDDEATTLIPVNQQLRSAVADPAELRGLVGQVRDAILSGTLEGVPEDPALADALRPGADGMVADYRNVFGEWGPDPVAVRVPVLWIHGTDDVNAPISAARRLASQLPEARFEEVSGGVHAPSAETLERVFDATP</sequence>
<dbReference type="KEGG" id="pbo:PACID_03420"/>
<feature type="domain" description="AB hydrolase-1" evidence="1">
    <location>
        <begin position="26"/>
        <end position="257"/>
    </location>
</feature>
<name>K7SFY1_ACIA4</name>
<dbReference type="AlphaFoldDB" id="K7SFY1"/>
<dbReference type="SUPFAM" id="SSF53474">
    <property type="entry name" value="alpha/beta-Hydrolases"/>
    <property type="match status" value="1"/>
</dbReference>
<protein>
    <submittedName>
        <fullName evidence="2">Alpha/beta hydrolase fold protein</fullName>
    </submittedName>
</protein>
<dbReference type="PRINTS" id="PR00111">
    <property type="entry name" value="ABHYDROLASE"/>
</dbReference>